<accession>A0A2P4XU60</accession>
<keyword evidence="3 5" id="KW-0964">Secreted</keyword>
<dbReference type="InterPro" id="IPR031825">
    <property type="entry name" value="RXLR"/>
</dbReference>
<feature type="region of interest" description="Disordered" evidence="6">
    <location>
        <begin position="39"/>
        <end position="70"/>
    </location>
</feature>
<dbReference type="OrthoDB" id="125999at2759"/>
<organism evidence="7 8">
    <name type="scientific">Phytophthora palmivora</name>
    <dbReference type="NCBI Taxonomy" id="4796"/>
    <lineage>
        <taxon>Eukaryota</taxon>
        <taxon>Sar</taxon>
        <taxon>Stramenopiles</taxon>
        <taxon>Oomycota</taxon>
        <taxon>Peronosporomycetes</taxon>
        <taxon>Peronosporales</taxon>
        <taxon>Peronosporaceae</taxon>
        <taxon>Phytophthora</taxon>
    </lineage>
</organism>
<proteinExistence type="inferred from homology"/>
<evidence type="ECO:0000256" key="5">
    <source>
        <dbReference type="RuleBase" id="RU367124"/>
    </source>
</evidence>
<comment type="function">
    <text evidence="5">Effector that suppresses plant defense responses during pathogen infection.</text>
</comment>
<evidence type="ECO:0000256" key="1">
    <source>
        <dbReference type="ARBA" id="ARBA00004613"/>
    </source>
</evidence>
<comment type="subcellular location">
    <subcellularLocation>
        <location evidence="1 5">Secreted</location>
    </subcellularLocation>
</comment>
<dbReference type="GO" id="GO:0005576">
    <property type="term" value="C:extracellular region"/>
    <property type="evidence" value="ECO:0007669"/>
    <property type="project" value="UniProtKB-SubCell"/>
</dbReference>
<sequence>MSLSVHSVAITLLTHSSAATTTDRSTDVLVMASPELTGTNQAISSEKRSLRYHDNGDHTDGEEECDSEEVRRGTNIFATEKLDEMLVSVKRARNGDDGGMEKVYKKLAKWRKAKYPYKTSAVVDQEKYLKLRQAYRNWAY</sequence>
<feature type="compositionally biased region" description="Basic and acidic residues" evidence="6">
    <location>
        <begin position="45"/>
        <end position="59"/>
    </location>
</feature>
<gene>
    <name evidence="7" type="ORF">PHPALM_14637</name>
</gene>
<dbReference type="AlphaFoldDB" id="A0A2P4XU60"/>
<evidence type="ECO:0000313" key="8">
    <source>
        <dbReference type="Proteomes" id="UP000237271"/>
    </source>
</evidence>
<dbReference type="Proteomes" id="UP000237271">
    <property type="component" value="Unassembled WGS sequence"/>
</dbReference>
<feature type="signal peptide" evidence="5">
    <location>
        <begin position="1"/>
        <end position="19"/>
    </location>
</feature>
<name>A0A2P4XU60_9STRA</name>
<evidence type="ECO:0000313" key="7">
    <source>
        <dbReference type="EMBL" id="POM69115.1"/>
    </source>
</evidence>
<feature type="chain" id="PRO_5028501823" description="RxLR effector protein" evidence="5">
    <location>
        <begin position="20"/>
        <end position="140"/>
    </location>
</feature>
<keyword evidence="4 5" id="KW-0732">Signal</keyword>
<comment type="domain">
    <text evidence="5">The RxLR-dEER motif acts to carry the protein into the host cell cytoplasm through binding to cell surface phosphatidylinositol-3-phosphate.</text>
</comment>
<dbReference type="EMBL" id="NCKW01007939">
    <property type="protein sequence ID" value="POM69115.1"/>
    <property type="molecule type" value="Genomic_DNA"/>
</dbReference>
<dbReference type="Pfam" id="PF16810">
    <property type="entry name" value="RXLR"/>
    <property type="match status" value="1"/>
</dbReference>
<evidence type="ECO:0000256" key="2">
    <source>
        <dbReference type="ARBA" id="ARBA00010400"/>
    </source>
</evidence>
<reference evidence="7 8" key="1">
    <citation type="journal article" date="2017" name="Genome Biol. Evol.">
        <title>Phytophthora megakarya and P. palmivora, closely related causal agents of cacao black pod rot, underwent increases in genome sizes and gene numbers by different mechanisms.</title>
        <authorList>
            <person name="Ali S.S."/>
            <person name="Shao J."/>
            <person name="Lary D.J."/>
            <person name="Kronmiller B."/>
            <person name="Shen D."/>
            <person name="Strem M.D."/>
            <person name="Amoako-Attah I."/>
            <person name="Akrofi A.Y."/>
            <person name="Begoude B.A."/>
            <person name="Ten Hoopen G.M."/>
            <person name="Coulibaly K."/>
            <person name="Kebe B.I."/>
            <person name="Melnick R.L."/>
            <person name="Guiltinan M.J."/>
            <person name="Tyler B.M."/>
            <person name="Meinhardt L.W."/>
            <person name="Bailey B.A."/>
        </authorList>
    </citation>
    <scope>NUCLEOTIDE SEQUENCE [LARGE SCALE GENOMIC DNA]</scope>
    <source>
        <strain evidence="8">sbr112.9</strain>
    </source>
</reference>
<protein>
    <recommendedName>
        <fullName evidence="5">RxLR effector protein</fullName>
    </recommendedName>
</protein>
<evidence type="ECO:0000256" key="3">
    <source>
        <dbReference type="ARBA" id="ARBA00022525"/>
    </source>
</evidence>
<keyword evidence="8" id="KW-1185">Reference proteome</keyword>
<evidence type="ECO:0000256" key="4">
    <source>
        <dbReference type="ARBA" id="ARBA00022729"/>
    </source>
</evidence>
<comment type="similarity">
    <text evidence="2 5">Belongs to the RxLR effector family.</text>
</comment>
<comment type="caution">
    <text evidence="7">The sequence shown here is derived from an EMBL/GenBank/DDBJ whole genome shotgun (WGS) entry which is preliminary data.</text>
</comment>
<evidence type="ECO:0000256" key="6">
    <source>
        <dbReference type="SAM" id="MobiDB-lite"/>
    </source>
</evidence>